<proteinExistence type="predicted"/>
<evidence type="ECO:0000313" key="1">
    <source>
        <dbReference type="EMBL" id="SEH04052.1"/>
    </source>
</evidence>
<organism evidence="1 2">
    <name type="scientific">Nonomuraea solani</name>
    <dbReference type="NCBI Taxonomy" id="1144553"/>
    <lineage>
        <taxon>Bacteria</taxon>
        <taxon>Bacillati</taxon>
        <taxon>Actinomycetota</taxon>
        <taxon>Actinomycetes</taxon>
        <taxon>Streptosporangiales</taxon>
        <taxon>Streptosporangiaceae</taxon>
        <taxon>Nonomuraea</taxon>
    </lineage>
</organism>
<dbReference type="AlphaFoldDB" id="A0A1H6F1V3"/>
<protein>
    <submittedName>
        <fullName evidence="1">Uncharacterized protein</fullName>
    </submittedName>
</protein>
<dbReference type="EMBL" id="FNVT01000055">
    <property type="protein sequence ID" value="SEH04052.1"/>
    <property type="molecule type" value="Genomic_DNA"/>
</dbReference>
<name>A0A1H6F1V3_9ACTN</name>
<sequence length="33" mass="3819">MTARGNMTAATLTHDAHDRTLREIVVKRRGFHR</sequence>
<accession>A0A1H6F1V3</accession>
<keyword evidence="2" id="KW-1185">Reference proteome</keyword>
<reference evidence="1 2" key="1">
    <citation type="submission" date="2016-10" db="EMBL/GenBank/DDBJ databases">
        <authorList>
            <person name="de Groot N.N."/>
        </authorList>
    </citation>
    <scope>NUCLEOTIDE SEQUENCE [LARGE SCALE GENOMIC DNA]</scope>
    <source>
        <strain evidence="1 2">CGMCC 4.7037</strain>
    </source>
</reference>
<dbReference type="Proteomes" id="UP000236732">
    <property type="component" value="Unassembled WGS sequence"/>
</dbReference>
<evidence type="ECO:0000313" key="2">
    <source>
        <dbReference type="Proteomes" id="UP000236732"/>
    </source>
</evidence>
<gene>
    <name evidence="1" type="ORF">SAMN05444920_1552</name>
</gene>